<dbReference type="PANTHER" id="PTHR43133:SF51">
    <property type="entry name" value="RNA POLYMERASE SIGMA FACTOR"/>
    <property type="match status" value="1"/>
</dbReference>
<evidence type="ECO:0000256" key="5">
    <source>
        <dbReference type="ARBA" id="ARBA00023163"/>
    </source>
</evidence>
<keyword evidence="2" id="KW-0805">Transcription regulation</keyword>
<dbReference type="eggNOG" id="COG1595">
    <property type="taxonomic scope" value="Bacteria"/>
</dbReference>
<keyword evidence="3" id="KW-0731">Sigma factor</keyword>
<evidence type="ECO:0000256" key="2">
    <source>
        <dbReference type="ARBA" id="ARBA00023015"/>
    </source>
</evidence>
<gene>
    <name evidence="8" type="ORF">HMPREF0645_2181</name>
</gene>
<dbReference type="InterPro" id="IPR036388">
    <property type="entry name" value="WH-like_DNA-bd_sf"/>
</dbReference>
<dbReference type="RefSeq" id="WP_007174284.1">
    <property type="nucleotide sequence ID" value="NZ_GG704781.1"/>
</dbReference>
<reference evidence="8 9" key="1">
    <citation type="submission" date="2009-10" db="EMBL/GenBank/DDBJ databases">
        <authorList>
            <person name="Qin X."/>
            <person name="Bachman B."/>
            <person name="Battles P."/>
            <person name="Bell A."/>
            <person name="Bess C."/>
            <person name="Bickham C."/>
            <person name="Chaboub L."/>
            <person name="Chen D."/>
            <person name="Coyle M."/>
            <person name="Deiros D.R."/>
            <person name="Dinh H."/>
            <person name="Forbes L."/>
            <person name="Fowler G."/>
            <person name="Francisco L."/>
            <person name="Fu Q."/>
            <person name="Gubbala S."/>
            <person name="Hale W."/>
            <person name="Han Y."/>
            <person name="Hemphill L."/>
            <person name="Highlander S.K."/>
            <person name="Hirani K."/>
            <person name="Hogues M."/>
            <person name="Jackson L."/>
            <person name="Jakkamsetti A."/>
            <person name="Javaid M."/>
            <person name="Jiang H."/>
            <person name="Korchina V."/>
            <person name="Kovar C."/>
            <person name="Lara F."/>
            <person name="Lee S."/>
            <person name="Mata R."/>
            <person name="Mathew T."/>
            <person name="Moen C."/>
            <person name="Morales K."/>
            <person name="Munidasa M."/>
            <person name="Nazareth L."/>
            <person name="Ngo R."/>
            <person name="Nguyen L."/>
            <person name="Okwuonu G."/>
            <person name="Ongeri F."/>
            <person name="Patil S."/>
            <person name="Petrosino J."/>
            <person name="Pham C."/>
            <person name="Pham P."/>
            <person name="Pu L.-L."/>
            <person name="Puazo M."/>
            <person name="Raj R."/>
            <person name="Reid J."/>
            <person name="Rouhana J."/>
            <person name="Saada N."/>
            <person name="Shang Y."/>
            <person name="Simmons D."/>
            <person name="Thornton R."/>
            <person name="Warren J."/>
            <person name="Weissenberger G."/>
            <person name="Zhang J."/>
            <person name="Zhang L."/>
            <person name="Zhou C."/>
            <person name="Zhu D."/>
            <person name="Muzny D."/>
            <person name="Worley K."/>
            <person name="Gibbs R."/>
        </authorList>
    </citation>
    <scope>NUCLEOTIDE SEQUENCE [LARGE SCALE GENOMIC DNA]</scope>
    <source>
        <strain evidence="8 9">DSM 17361</strain>
    </source>
</reference>
<dbReference type="EMBL" id="ACKS01000081">
    <property type="protein sequence ID" value="EFA43412.1"/>
    <property type="molecule type" value="Genomic_DNA"/>
</dbReference>
<evidence type="ECO:0000313" key="8">
    <source>
        <dbReference type="EMBL" id="EFA43412.1"/>
    </source>
</evidence>
<dbReference type="Gene3D" id="1.10.1740.10">
    <property type="match status" value="1"/>
</dbReference>
<keyword evidence="9" id="KW-1185">Reference proteome</keyword>
<evidence type="ECO:0000259" key="7">
    <source>
        <dbReference type="Pfam" id="PF04545"/>
    </source>
</evidence>
<dbReference type="GO" id="GO:0016987">
    <property type="term" value="F:sigma factor activity"/>
    <property type="evidence" value="ECO:0007669"/>
    <property type="project" value="UniProtKB-KW"/>
</dbReference>
<feature type="domain" description="RNA polymerase sigma-70 region 2" evidence="6">
    <location>
        <begin position="16"/>
        <end position="76"/>
    </location>
</feature>
<dbReference type="HOGENOM" id="CLU_047691_9_3_10"/>
<dbReference type="GO" id="GO:0006352">
    <property type="term" value="P:DNA-templated transcription initiation"/>
    <property type="evidence" value="ECO:0007669"/>
    <property type="project" value="InterPro"/>
</dbReference>
<dbReference type="InterPro" id="IPR007627">
    <property type="entry name" value="RNA_pol_sigma70_r2"/>
</dbReference>
<evidence type="ECO:0000256" key="4">
    <source>
        <dbReference type="ARBA" id="ARBA00023125"/>
    </source>
</evidence>
<evidence type="ECO:0000259" key="6">
    <source>
        <dbReference type="Pfam" id="PF04542"/>
    </source>
</evidence>
<keyword evidence="5" id="KW-0804">Transcription</keyword>
<dbReference type="Proteomes" id="UP000003160">
    <property type="component" value="Unassembled WGS sequence"/>
</dbReference>
<keyword evidence="4" id="KW-0238">DNA-binding</keyword>
<dbReference type="InterPro" id="IPR013324">
    <property type="entry name" value="RNA_pol_sigma_r3/r4-like"/>
</dbReference>
<dbReference type="Pfam" id="PF04542">
    <property type="entry name" value="Sigma70_r2"/>
    <property type="match status" value="1"/>
</dbReference>
<name>D1PYZ6_9BACT</name>
<dbReference type="GO" id="GO:0003677">
    <property type="term" value="F:DNA binding"/>
    <property type="evidence" value="ECO:0007669"/>
    <property type="project" value="UniProtKB-KW"/>
</dbReference>
<dbReference type="SUPFAM" id="SSF88659">
    <property type="entry name" value="Sigma3 and sigma4 domains of RNA polymerase sigma factors"/>
    <property type="match status" value="1"/>
</dbReference>
<evidence type="ECO:0000313" key="9">
    <source>
        <dbReference type="Proteomes" id="UP000003160"/>
    </source>
</evidence>
<dbReference type="OrthoDB" id="1004023at2"/>
<proteinExistence type="inferred from homology"/>
<comment type="similarity">
    <text evidence="1">Belongs to the sigma-70 factor family. ECF subfamily.</text>
</comment>
<protein>
    <submittedName>
        <fullName evidence="8">Sigma-70, region 4</fullName>
    </submittedName>
</protein>
<accession>D1PYZ6</accession>
<organism evidence="8 9">
    <name type="scientific">Hallella bergensis DSM 17361</name>
    <dbReference type="NCBI Taxonomy" id="585502"/>
    <lineage>
        <taxon>Bacteria</taxon>
        <taxon>Pseudomonadati</taxon>
        <taxon>Bacteroidota</taxon>
        <taxon>Bacteroidia</taxon>
        <taxon>Bacteroidales</taxon>
        <taxon>Prevotellaceae</taxon>
        <taxon>Hallella</taxon>
    </lineage>
</organism>
<evidence type="ECO:0000256" key="3">
    <source>
        <dbReference type="ARBA" id="ARBA00023082"/>
    </source>
</evidence>
<dbReference type="NCBIfam" id="TIGR02937">
    <property type="entry name" value="sigma70-ECF"/>
    <property type="match status" value="1"/>
</dbReference>
<dbReference type="PANTHER" id="PTHR43133">
    <property type="entry name" value="RNA POLYMERASE ECF-TYPE SIGMA FACTO"/>
    <property type="match status" value="1"/>
</dbReference>
<dbReference type="AlphaFoldDB" id="D1PYZ6"/>
<dbReference type="InterPro" id="IPR013325">
    <property type="entry name" value="RNA_pol_sigma_r2"/>
</dbReference>
<dbReference type="Pfam" id="PF04545">
    <property type="entry name" value="Sigma70_r4"/>
    <property type="match status" value="1"/>
</dbReference>
<dbReference type="SUPFAM" id="SSF88946">
    <property type="entry name" value="Sigma2 domain of RNA polymerase sigma factors"/>
    <property type="match status" value="1"/>
</dbReference>
<dbReference type="InterPro" id="IPR007630">
    <property type="entry name" value="RNA_pol_sigma70_r4"/>
</dbReference>
<dbReference type="InterPro" id="IPR039425">
    <property type="entry name" value="RNA_pol_sigma-70-like"/>
</dbReference>
<evidence type="ECO:0000256" key="1">
    <source>
        <dbReference type="ARBA" id="ARBA00010641"/>
    </source>
</evidence>
<dbReference type="InterPro" id="IPR014284">
    <property type="entry name" value="RNA_pol_sigma-70_dom"/>
</dbReference>
<comment type="caution">
    <text evidence="8">The sequence shown here is derived from an EMBL/GenBank/DDBJ whole genome shotgun (WGS) entry which is preliminary data.</text>
</comment>
<sequence>MKKTNDITQDELANTFKAERSRLLKYACYRLGNEDDAKDVLQDTFLKLYTRITGADDLQINDLRSYLFRTLTNVCAKWQTGINRIKTIPLDMKTDVAEASDPGNESDYKRIVGLLTEIPDEQAEVIRLRIYGDNSFAEVAEILSLPLSTVKSRFLYGLEKLRKNMKKQSTTIKSTRL</sequence>
<feature type="domain" description="RNA polymerase sigma-70 region 4" evidence="7">
    <location>
        <begin position="115"/>
        <end position="163"/>
    </location>
</feature>
<dbReference type="Gene3D" id="1.10.10.10">
    <property type="entry name" value="Winged helix-like DNA-binding domain superfamily/Winged helix DNA-binding domain"/>
    <property type="match status" value="1"/>
</dbReference>